<evidence type="ECO:0000313" key="3">
    <source>
        <dbReference type="Proteomes" id="UP001056384"/>
    </source>
</evidence>
<dbReference type="EMBL" id="CP099426">
    <property type="protein sequence ID" value="USW57076.1"/>
    <property type="molecule type" value="Genomic_DNA"/>
</dbReference>
<name>A0A9Q9EMS3_9PEZI</name>
<feature type="region of interest" description="Disordered" evidence="1">
    <location>
        <begin position="118"/>
        <end position="161"/>
    </location>
</feature>
<keyword evidence="3" id="KW-1185">Reference proteome</keyword>
<feature type="region of interest" description="Disordered" evidence="1">
    <location>
        <begin position="1"/>
        <end position="23"/>
    </location>
</feature>
<proteinExistence type="predicted"/>
<accession>A0A9Q9EMS3</accession>
<feature type="compositionally biased region" description="Basic and acidic residues" evidence="1">
    <location>
        <begin position="149"/>
        <end position="161"/>
    </location>
</feature>
<dbReference type="AlphaFoldDB" id="A0A9Q9EMS3"/>
<dbReference type="Proteomes" id="UP001056384">
    <property type="component" value="Chromosome 9"/>
</dbReference>
<evidence type="ECO:0000313" key="2">
    <source>
        <dbReference type="EMBL" id="USW57076.1"/>
    </source>
</evidence>
<reference evidence="2" key="1">
    <citation type="submission" date="2022-06" db="EMBL/GenBank/DDBJ databases">
        <title>Complete genome sequences of two strains of the flax pathogen Septoria linicola.</title>
        <authorList>
            <person name="Lapalu N."/>
            <person name="Simon A."/>
            <person name="Demenou B."/>
            <person name="Paumier D."/>
            <person name="Guillot M.-P."/>
            <person name="Gout L."/>
            <person name="Valade R."/>
        </authorList>
    </citation>
    <scope>NUCLEOTIDE SEQUENCE</scope>
    <source>
        <strain evidence="2">SE15195</strain>
    </source>
</reference>
<organism evidence="2 3">
    <name type="scientific">Septoria linicola</name>
    <dbReference type="NCBI Taxonomy" id="215465"/>
    <lineage>
        <taxon>Eukaryota</taxon>
        <taxon>Fungi</taxon>
        <taxon>Dikarya</taxon>
        <taxon>Ascomycota</taxon>
        <taxon>Pezizomycotina</taxon>
        <taxon>Dothideomycetes</taxon>
        <taxon>Dothideomycetidae</taxon>
        <taxon>Mycosphaerellales</taxon>
        <taxon>Mycosphaerellaceae</taxon>
        <taxon>Septoria</taxon>
    </lineage>
</organism>
<protein>
    <submittedName>
        <fullName evidence="2">Uncharacterized protein</fullName>
    </submittedName>
</protein>
<sequence length="161" mass="17967">MESNIKTQGLATEQYPTPVATASFTKDDPPKDEIFSVHEYGISVGAKRRIDNEWHGLLLQVKCSERIKKVIATIEEWPSIALDVLKGVRHDIVAAHPESAAMLKRYSRLTNVKRARDKAALINKSKERSESHEGASSKPQRRGIGSRSEPLEVKHGDAEKD</sequence>
<feature type="compositionally biased region" description="Basic and acidic residues" evidence="1">
    <location>
        <begin position="124"/>
        <end position="135"/>
    </location>
</feature>
<gene>
    <name evidence="2" type="ORF">Slin15195_G103950</name>
</gene>
<evidence type="ECO:0000256" key="1">
    <source>
        <dbReference type="SAM" id="MobiDB-lite"/>
    </source>
</evidence>